<keyword evidence="4 6" id="KW-0472">Membrane</keyword>
<evidence type="ECO:0000256" key="2">
    <source>
        <dbReference type="ARBA" id="ARBA00022692"/>
    </source>
</evidence>
<accession>A0A562K4J6</accession>
<evidence type="ECO:0000256" key="4">
    <source>
        <dbReference type="ARBA" id="ARBA00023136"/>
    </source>
</evidence>
<dbReference type="GO" id="GO:0016020">
    <property type="term" value="C:membrane"/>
    <property type="evidence" value="ECO:0007669"/>
    <property type="project" value="UniProtKB-SubCell"/>
</dbReference>
<name>A0A562K4J6_SPHWJ</name>
<evidence type="ECO:0000256" key="3">
    <source>
        <dbReference type="ARBA" id="ARBA00022989"/>
    </source>
</evidence>
<feature type="transmembrane region" description="Helical" evidence="6">
    <location>
        <begin position="45"/>
        <end position="65"/>
    </location>
</feature>
<dbReference type="SUPFAM" id="SSF54427">
    <property type="entry name" value="NTF2-like"/>
    <property type="match status" value="1"/>
</dbReference>
<sequence>MRNLFKRKTPTYGGSAPQNTPYAQAAQEWDNRIGSARVQAKNWRLMAFGSLGLSAITTIAFIVSASTTHIATYVVPVNEFGKPGKIVSADSSYQPTTAEIGYFLGDWVQLVRGKSTDGVIIRDNWKNAYHFITAQAEQTLNGYAKANDPFANLGQEARTVEVQTVLPRTKDTYQITWRETTYQGGAPMPPERWTGLFTVRIKPPKTEQELRVNPLGIYITSFQWGREL</sequence>
<dbReference type="InterPro" id="IPR007430">
    <property type="entry name" value="VirB8"/>
</dbReference>
<evidence type="ECO:0000313" key="9">
    <source>
        <dbReference type="Proteomes" id="UP000316624"/>
    </source>
</evidence>
<dbReference type="InterPro" id="IPR035658">
    <property type="entry name" value="TrbF"/>
</dbReference>
<dbReference type="AlphaFoldDB" id="A0A562K4J6"/>
<evidence type="ECO:0000313" key="8">
    <source>
        <dbReference type="EMBL" id="TWH90266.1"/>
    </source>
</evidence>
<dbReference type="InterPro" id="IPR032710">
    <property type="entry name" value="NTF2-like_dom_sf"/>
</dbReference>
<proteinExistence type="predicted"/>
<comment type="subcellular location">
    <subcellularLocation>
        <location evidence="1">Membrane</location>
        <topology evidence="1">Single-pass membrane protein</topology>
    </subcellularLocation>
</comment>
<gene>
    <name evidence="8" type="ORF">IQ35_03549</name>
</gene>
<feature type="region of interest" description="Disordered" evidence="5">
    <location>
        <begin position="1"/>
        <end position="20"/>
    </location>
</feature>
<organism evidence="8 9">
    <name type="scientific">Sphingobium wenxiniae (strain DSM 21828 / CGMCC 1.7748 / JZ-1)</name>
    <dbReference type="NCBI Taxonomy" id="595605"/>
    <lineage>
        <taxon>Bacteria</taxon>
        <taxon>Pseudomonadati</taxon>
        <taxon>Pseudomonadota</taxon>
        <taxon>Alphaproteobacteria</taxon>
        <taxon>Sphingomonadales</taxon>
        <taxon>Sphingomonadaceae</taxon>
        <taxon>Sphingobium</taxon>
    </lineage>
</organism>
<evidence type="ECO:0000256" key="5">
    <source>
        <dbReference type="SAM" id="MobiDB-lite"/>
    </source>
</evidence>
<feature type="domain" description="Bacterial virulence protein VirB8" evidence="7">
    <location>
        <begin position="24"/>
        <end position="227"/>
    </location>
</feature>
<dbReference type="Pfam" id="PF04335">
    <property type="entry name" value="VirB8"/>
    <property type="match status" value="1"/>
</dbReference>
<evidence type="ECO:0000256" key="1">
    <source>
        <dbReference type="ARBA" id="ARBA00004167"/>
    </source>
</evidence>
<protein>
    <submittedName>
        <fullName evidence="8">Type IV secretion system protein VirB5</fullName>
    </submittedName>
</protein>
<reference evidence="8 9" key="1">
    <citation type="journal article" date="2015" name="Stand. Genomic Sci.">
        <title>Genomic Encyclopedia of Bacterial and Archaeal Type Strains, Phase III: the genomes of soil and plant-associated and newly described type strains.</title>
        <authorList>
            <person name="Whitman W.B."/>
            <person name="Woyke T."/>
            <person name="Klenk H.P."/>
            <person name="Zhou Y."/>
            <person name="Lilburn T.G."/>
            <person name="Beck B.J."/>
            <person name="De Vos P."/>
            <person name="Vandamme P."/>
            <person name="Eisen J.A."/>
            <person name="Garrity G."/>
            <person name="Hugenholtz P."/>
            <person name="Kyrpides N.C."/>
        </authorList>
    </citation>
    <scope>NUCLEOTIDE SEQUENCE [LARGE SCALE GENOMIC DNA]</scope>
    <source>
        <strain evidence="8 9">CGMCC 1.7748</strain>
    </source>
</reference>
<keyword evidence="3 6" id="KW-1133">Transmembrane helix</keyword>
<dbReference type="CDD" id="cd16425">
    <property type="entry name" value="TrbF"/>
    <property type="match status" value="1"/>
</dbReference>
<dbReference type="Gene3D" id="3.10.450.230">
    <property type="entry name" value="VirB8 protein"/>
    <property type="match status" value="1"/>
</dbReference>
<dbReference type="Proteomes" id="UP000316624">
    <property type="component" value="Unassembled WGS sequence"/>
</dbReference>
<evidence type="ECO:0000259" key="7">
    <source>
        <dbReference type="Pfam" id="PF04335"/>
    </source>
</evidence>
<comment type="caution">
    <text evidence="8">The sequence shown here is derived from an EMBL/GenBank/DDBJ whole genome shotgun (WGS) entry which is preliminary data.</text>
</comment>
<keyword evidence="2 6" id="KW-0812">Transmembrane</keyword>
<dbReference type="RefSeq" id="WP_088185037.1">
    <property type="nucleotide sequence ID" value="NZ_JACIIY010000024.1"/>
</dbReference>
<keyword evidence="9" id="KW-1185">Reference proteome</keyword>
<dbReference type="EMBL" id="VLKK01000022">
    <property type="protein sequence ID" value="TWH90266.1"/>
    <property type="molecule type" value="Genomic_DNA"/>
</dbReference>
<dbReference type="NCBIfam" id="NF010446">
    <property type="entry name" value="PRK13872.1"/>
    <property type="match status" value="1"/>
</dbReference>
<evidence type="ECO:0000256" key="6">
    <source>
        <dbReference type="SAM" id="Phobius"/>
    </source>
</evidence>